<accession>A0AAE0SSH7</accession>
<name>A0AAE0SSH7_9BIVA</name>
<evidence type="ECO:0000313" key="2">
    <source>
        <dbReference type="Proteomes" id="UP001195483"/>
    </source>
</evidence>
<reference evidence="1" key="1">
    <citation type="journal article" date="2021" name="Genome Biol. Evol.">
        <title>A High-Quality Reference Genome for a Parasitic Bivalve with Doubly Uniparental Inheritance (Bivalvia: Unionida).</title>
        <authorList>
            <person name="Smith C.H."/>
        </authorList>
    </citation>
    <scope>NUCLEOTIDE SEQUENCE</scope>
    <source>
        <strain evidence="1">CHS0354</strain>
    </source>
</reference>
<gene>
    <name evidence="1" type="ORF">CHS0354_036637</name>
</gene>
<dbReference type="EMBL" id="JAEAOA010002144">
    <property type="protein sequence ID" value="KAK3596798.1"/>
    <property type="molecule type" value="Genomic_DNA"/>
</dbReference>
<dbReference type="AlphaFoldDB" id="A0AAE0SSH7"/>
<dbReference type="InterPro" id="IPR017850">
    <property type="entry name" value="Alkaline_phosphatase_core_sf"/>
</dbReference>
<protein>
    <submittedName>
        <fullName evidence="1">Uncharacterized protein</fullName>
    </submittedName>
</protein>
<evidence type="ECO:0000313" key="1">
    <source>
        <dbReference type="EMBL" id="KAK3596798.1"/>
    </source>
</evidence>
<dbReference type="Proteomes" id="UP001195483">
    <property type="component" value="Unassembled WGS sequence"/>
</dbReference>
<sequence length="107" mass="12218">MLQYHAVIKANAPGFLPSNITTLPQKLKEVGYVTHMVGKDFKLHCSKIPTADRFSQLNLDGKRNTISSASKHLSVIINYYNISKWGNIYWIINNIIAVYVFSPRHKE</sequence>
<reference evidence="1" key="3">
    <citation type="submission" date="2023-05" db="EMBL/GenBank/DDBJ databases">
        <authorList>
            <person name="Smith C.H."/>
        </authorList>
    </citation>
    <scope>NUCLEOTIDE SEQUENCE</scope>
    <source>
        <strain evidence="1">CHS0354</strain>
        <tissue evidence="1">Mantle</tissue>
    </source>
</reference>
<keyword evidence="2" id="KW-1185">Reference proteome</keyword>
<dbReference type="SUPFAM" id="SSF53649">
    <property type="entry name" value="Alkaline phosphatase-like"/>
    <property type="match status" value="1"/>
</dbReference>
<comment type="caution">
    <text evidence="1">The sequence shown here is derived from an EMBL/GenBank/DDBJ whole genome shotgun (WGS) entry which is preliminary data.</text>
</comment>
<proteinExistence type="predicted"/>
<organism evidence="1 2">
    <name type="scientific">Potamilus streckersoni</name>
    <dbReference type="NCBI Taxonomy" id="2493646"/>
    <lineage>
        <taxon>Eukaryota</taxon>
        <taxon>Metazoa</taxon>
        <taxon>Spiralia</taxon>
        <taxon>Lophotrochozoa</taxon>
        <taxon>Mollusca</taxon>
        <taxon>Bivalvia</taxon>
        <taxon>Autobranchia</taxon>
        <taxon>Heteroconchia</taxon>
        <taxon>Palaeoheterodonta</taxon>
        <taxon>Unionida</taxon>
        <taxon>Unionoidea</taxon>
        <taxon>Unionidae</taxon>
        <taxon>Ambleminae</taxon>
        <taxon>Lampsilini</taxon>
        <taxon>Potamilus</taxon>
    </lineage>
</organism>
<dbReference type="Gene3D" id="3.40.720.10">
    <property type="entry name" value="Alkaline Phosphatase, subunit A"/>
    <property type="match status" value="1"/>
</dbReference>
<reference evidence="1" key="2">
    <citation type="journal article" date="2021" name="Genome Biol. Evol.">
        <title>Developing a high-quality reference genome for a parasitic bivalve with doubly uniparental inheritance (Bivalvia: Unionida).</title>
        <authorList>
            <person name="Smith C.H."/>
        </authorList>
    </citation>
    <scope>NUCLEOTIDE SEQUENCE</scope>
    <source>
        <strain evidence="1">CHS0354</strain>
        <tissue evidence="1">Mantle</tissue>
    </source>
</reference>